<sequence length="93" mass="10213">MAENERIESERRASEARRSSGLYVDDSWRTACSSDRFSDAEAANELRMIDELQKDRSRAITTPDKGPSEANVGALDRARATAAQGHSSGISRI</sequence>
<evidence type="ECO:0000256" key="1">
    <source>
        <dbReference type="SAM" id="MobiDB-lite"/>
    </source>
</evidence>
<dbReference type="GeneID" id="17283964"/>
<dbReference type="GeneID" id="17286145"/>
<dbReference type="RefSeq" id="XP_005791122.1">
    <property type="nucleotide sequence ID" value="XM_005791065.1"/>
</dbReference>
<proteinExistence type="predicted"/>
<dbReference type="EnsemblProtists" id="EOD40875">
    <property type="protein sequence ID" value="EOD40875"/>
    <property type="gene ID" value="EMIHUDRAFT_454114"/>
</dbReference>
<feature type="compositionally biased region" description="Basic and acidic residues" evidence="1">
    <location>
        <begin position="1"/>
        <end position="18"/>
    </location>
</feature>
<dbReference type="KEGG" id="ehx:EMIHUDRAFT_454114"/>
<dbReference type="PaxDb" id="2903-EOD38693"/>
<dbReference type="Proteomes" id="UP000013827">
    <property type="component" value="Unassembled WGS sequence"/>
</dbReference>
<protein>
    <submittedName>
        <fullName evidence="2">Uncharacterized protein</fullName>
    </submittedName>
</protein>
<keyword evidence="3" id="KW-1185">Reference proteome</keyword>
<accession>A0A0D3KYP0</accession>
<dbReference type="RefSeq" id="XP_005793304.1">
    <property type="nucleotide sequence ID" value="XM_005793247.1"/>
</dbReference>
<reference evidence="3" key="1">
    <citation type="journal article" date="2013" name="Nature">
        <title>Pan genome of the phytoplankton Emiliania underpins its global distribution.</title>
        <authorList>
            <person name="Read B.A."/>
            <person name="Kegel J."/>
            <person name="Klute M.J."/>
            <person name="Kuo A."/>
            <person name="Lefebvre S.C."/>
            <person name="Maumus F."/>
            <person name="Mayer C."/>
            <person name="Miller J."/>
            <person name="Monier A."/>
            <person name="Salamov A."/>
            <person name="Young J."/>
            <person name="Aguilar M."/>
            <person name="Claverie J.M."/>
            <person name="Frickenhaus S."/>
            <person name="Gonzalez K."/>
            <person name="Herman E.K."/>
            <person name="Lin Y.C."/>
            <person name="Napier J."/>
            <person name="Ogata H."/>
            <person name="Sarno A.F."/>
            <person name="Shmutz J."/>
            <person name="Schroeder D."/>
            <person name="de Vargas C."/>
            <person name="Verret F."/>
            <person name="von Dassow P."/>
            <person name="Valentin K."/>
            <person name="Van de Peer Y."/>
            <person name="Wheeler G."/>
            <person name="Dacks J.B."/>
            <person name="Delwiche C.F."/>
            <person name="Dyhrman S.T."/>
            <person name="Glockner G."/>
            <person name="John U."/>
            <person name="Richards T."/>
            <person name="Worden A.Z."/>
            <person name="Zhang X."/>
            <person name="Grigoriev I.V."/>
            <person name="Allen A.E."/>
            <person name="Bidle K."/>
            <person name="Borodovsky M."/>
            <person name="Bowler C."/>
            <person name="Brownlee C."/>
            <person name="Cock J.M."/>
            <person name="Elias M."/>
            <person name="Gladyshev V.N."/>
            <person name="Groth M."/>
            <person name="Guda C."/>
            <person name="Hadaegh A."/>
            <person name="Iglesias-Rodriguez M.D."/>
            <person name="Jenkins J."/>
            <person name="Jones B.M."/>
            <person name="Lawson T."/>
            <person name="Leese F."/>
            <person name="Lindquist E."/>
            <person name="Lobanov A."/>
            <person name="Lomsadze A."/>
            <person name="Malik S.B."/>
            <person name="Marsh M.E."/>
            <person name="Mackinder L."/>
            <person name="Mock T."/>
            <person name="Mueller-Roeber B."/>
            <person name="Pagarete A."/>
            <person name="Parker M."/>
            <person name="Probert I."/>
            <person name="Quesneville H."/>
            <person name="Raines C."/>
            <person name="Rensing S.A."/>
            <person name="Riano-Pachon D.M."/>
            <person name="Richier S."/>
            <person name="Rokitta S."/>
            <person name="Shiraiwa Y."/>
            <person name="Soanes D.M."/>
            <person name="van der Giezen M."/>
            <person name="Wahlund T.M."/>
            <person name="Williams B."/>
            <person name="Wilson W."/>
            <person name="Wolfe G."/>
            <person name="Wurch L.L."/>
        </authorList>
    </citation>
    <scope>NUCLEOTIDE SEQUENCE</scope>
</reference>
<dbReference type="KEGG" id="ehx:EMIHUDRAFT_460898"/>
<evidence type="ECO:0000313" key="2">
    <source>
        <dbReference type="EnsemblProtists" id="EOD40875"/>
    </source>
</evidence>
<evidence type="ECO:0000313" key="3">
    <source>
        <dbReference type="Proteomes" id="UP000013827"/>
    </source>
</evidence>
<reference evidence="2" key="2">
    <citation type="submission" date="2024-10" db="UniProtKB">
        <authorList>
            <consortium name="EnsemblProtists"/>
        </authorList>
    </citation>
    <scope>IDENTIFICATION</scope>
</reference>
<organism evidence="2 3">
    <name type="scientific">Emiliania huxleyi (strain CCMP1516)</name>
    <dbReference type="NCBI Taxonomy" id="280463"/>
    <lineage>
        <taxon>Eukaryota</taxon>
        <taxon>Haptista</taxon>
        <taxon>Haptophyta</taxon>
        <taxon>Prymnesiophyceae</taxon>
        <taxon>Isochrysidales</taxon>
        <taxon>Noelaerhabdaceae</taxon>
        <taxon>Emiliania</taxon>
    </lineage>
</organism>
<name>A0A0D3KYP0_EMIH1</name>
<dbReference type="HOGENOM" id="CLU_2404166_0_0_1"/>
<dbReference type="AlphaFoldDB" id="A0A0D3KYP0"/>
<feature type="region of interest" description="Disordered" evidence="1">
    <location>
        <begin position="1"/>
        <end position="22"/>
    </location>
</feature>
<dbReference type="EnsemblProtists" id="EOD38693">
    <property type="protein sequence ID" value="EOD38693"/>
    <property type="gene ID" value="EMIHUDRAFT_460898"/>
</dbReference>